<organism evidence="1">
    <name type="scientific">bioreactor metagenome</name>
    <dbReference type="NCBI Taxonomy" id="1076179"/>
    <lineage>
        <taxon>unclassified sequences</taxon>
        <taxon>metagenomes</taxon>
        <taxon>ecological metagenomes</taxon>
    </lineage>
</organism>
<sequence length="214" mass="23931">MKTIIINGSPKAAHGNTEVFITQFLKGMTNQSEVAYAAKTNRHQLARYIQSFDTVLFVMPLYIHAMPGIVMKLIECMESATGLGKSMGFLVQSGFMESAQSQYLERYLRAITKDLNYTYLGTVIRGGSAGISMMPESMNTKLFKQLNQLGACFERNGTFDRDIVKALGSVQSLSKGRCFLFEALGKVGLSDAIFWNGMLKNNKAFERRFDRPFV</sequence>
<comment type="caution">
    <text evidence="1">The sequence shown here is derived from an EMBL/GenBank/DDBJ whole genome shotgun (WGS) entry which is preliminary data.</text>
</comment>
<dbReference type="EMBL" id="VSSQ01026737">
    <property type="protein sequence ID" value="MPM75604.1"/>
    <property type="molecule type" value="Genomic_DNA"/>
</dbReference>
<dbReference type="InterPro" id="IPR029039">
    <property type="entry name" value="Flavoprotein-like_sf"/>
</dbReference>
<dbReference type="AlphaFoldDB" id="A0A645CFA8"/>
<gene>
    <name evidence="1" type="ORF">SDC9_122598</name>
</gene>
<dbReference type="SUPFAM" id="SSF52218">
    <property type="entry name" value="Flavoproteins"/>
    <property type="match status" value="1"/>
</dbReference>
<dbReference type="Gene3D" id="3.40.50.360">
    <property type="match status" value="1"/>
</dbReference>
<evidence type="ECO:0000313" key="1">
    <source>
        <dbReference type="EMBL" id="MPM75604.1"/>
    </source>
</evidence>
<reference evidence="1" key="1">
    <citation type="submission" date="2019-08" db="EMBL/GenBank/DDBJ databases">
        <authorList>
            <person name="Kucharzyk K."/>
            <person name="Murdoch R.W."/>
            <person name="Higgins S."/>
            <person name="Loffler F."/>
        </authorList>
    </citation>
    <scope>NUCLEOTIDE SEQUENCE</scope>
</reference>
<accession>A0A645CFA8</accession>
<evidence type="ECO:0008006" key="2">
    <source>
        <dbReference type="Google" id="ProtNLM"/>
    </source>
</evidence>
<protein>
    <recommendedName>
        <fullName evidence="2">Flavodoxin-like fold domain-containing protein</fullName>
    </recommendedName>
</protein>
<name>A0A645CFA8_9ZZZZ</name>
<proteinExistence type="predicted"/>